<keyword evidence="3" id="KW-1185">Reference proteome</keyword>
<sequence>MGKSRARTLAPRGTAQWVTWKTTETTRGLKGKWCPVKPSQPSPSVQSSPAKSPRKHNSDRAWDQSSTDFNADYEDFGNKEPIGALNLPLGRKKTKSPNDYLREWKFRTDDYLRILHE</sequence>
<proteinExistence type="predicted"/>
<name>A0AAD4HEN9_9AGAM</name>
<dbReference type="AlphaFoldDB" id="A0AAD4HEN9"/>
<feature type="compositionally biased region" description="Polar residues" evidence="1">
    <location>
        <begin position="16"/>
        <end position="26"/>
    </location>
</feature>
<reference evidence="2" key="1">
    <citation type="journal article" date="2020" name="New Phytol.">
        <title>Comparative genomics reveals dynamic genome evolution in host specialist ectomycorrhizal fungi.</title>
        <authorList>
            <person name="Lofgren L.A."/>
            <person name="Nguyen N.H."/>
            <person name="Vilgalys R."/>
            <person name="Ruytinx J."/>
            <person name="Liao H.L."/>
            <person name="Branco S."/>
            <person name="Kuo A."/>
            <person name="LaButti K."/>
            <person name="Lipzen A."/>
            <person name="Andreopoulos W."/>
            <person name="Pangilinan J."/>
            <person name="Riley R."/>
            <person name="Hundley H."/>
            <person name="Na H."/>
            <person name="Barry K."/>
            <person name="Grigoriev I.V."/>
            <person name="Stajich J.E."/>
            <person name="Kennedy P.G."/>
        </authorList>
    </citation>
    <scope>NUCLEOTIDE SEQUENCE</scope>
    <source>
        <strain evidence="2">FC203</strain>
    </source>
</reference>
<dbReference type="EMBL" id="JABBWK010000100">
    <property type="protein sequence ID" value="KAG1893411.1"/>
    <property type="molecule type" value="Genomic_DNA"/>
</dbReference>
<feature type="region of interest" description="Disordered" evidence="1">
    <location>
        <begin position="1"/>
        <end position="75"/>
    </location>
</feature>
<protein>
    <submittedName>
        <fullName evidence="2">Uncharacterized protein</fullName>
    </submittedName>
</protein>
<dbReference type="GeneID" id="64662599"/>
<evidence type="ECO:0000256" key="1">
    <source>
        <dbReference type="SAM" id="MobiDB-lite"/>
    </source>
</evidence>
<feature type="compositionally biased region" description="Low complexity" evidence="1">
    <location>
        <begin position="35"/>
        <end position="51"/>
    </location>
</feature>
<comment type="caution">
    <text evidence="2">The sequence shown here is derived from an EMBL/GenBank/DDBJ whole genome shotgun (WGS) entry which is preliminary data.</text>
</comment>
<dbReference type="Proteomes" id="UP001195769">
    <property type="component" value="Unassembled WGS sequence"/>
</dbReference>
<evidence type="ECO:0000313" key="3">
    <source>
        <dbReference type="Proteomes" id="UP001195769"/>
    </source>
</evidence>
<dbReference type="RefSeq" id="XP_041218987.1">
    <property type="nucleotide sequence ID" value="XM_041368301.1"/>
</dbReference>
<gene>
    <name evidence="2" type="ORF">F5891DRAFT_1196457</name>
</gene>
<accession>A0AAD4HEN9</accession>
<organism evidence="2 3">
    <name type="scientific">Suillus fuscotomentosus</name>
    <dbReference type="NCBI Taxonomy" id="1912939"/>
    <lineage>
        <taxon>Eukaryota</taxon>
        <taxon>Fungi</taxon>
        <taxon>Dikarya</taxon>
        <taxon>Basidiomycota</taxon>
        <taxon>Agaricomycotina</taxon>
        <taxon>Agaricomycetes</taxon>
        <taxon>Agaricomycetidae</taxon>
        <taxon>Boletales</taxon>
        <taxon>Suillineae</taxon>
        <taxon>Suillaceae</taxon>
        <taxon>Suillus</taxon>
    </lineage>
</organism>
<evidence type="ECO:0000313" key="2">
    <source>
        <dbReference type="EMBL" id="KAG1893411.1"/>
    </source>
</evidence>